<protein>
    <recommendedName>
        <fullName evidence="3">ApeA N-terminal domain-containing protein</fullName>
    </recommendedName>
</protein>
<dbReference type="AlphaFoldDB" id="A0A177JP71"/>
<proteinExistence type="predicted"/>
<evidence type="ECO:0008006" key="3">
    <source>
        <dbReference type="Google" id="ProtNLM"/>
    </source>
</evidence>
<organism evidence="1 2">
    <name type="scientific">Sphingobium yanoikuyae</name>
    <name type="common">Sphingomonas yanoikuyae</name>
    <dbReference type="NCBI Taxonomy" id="13690"/>
    <lineage>
        <taxon>Bacteria</taxon>
        <taxon>Pseudomonadati</taxon>
        <taxon>Pseudomonadota</taxon>
        <taxon>Alphaproteobacteria</taxon>
        <taxon>Sphingomonadales</taxon>
        <taxon>Sphingomonadaceae</taxon>
        <taxon>Sphingobium</taxon>
    </lineage>
</organism>
<gene>
    <name evidence="1" type="ORF">AX777_25400</name>
</gene>
<dbReference type="EMBL" id="LSTR01000043">
    <property type="protein sequence ID" value="OAH42171.1"/>
    <property type="molecule type" value="Genomic_DNA"/>
</dbReference>
<evidence type="ECO:0000313" key="2">
    <source>
        <dbReference type="Proteomes" id="UP000077262"/>
    </source>
</evidence>
<sequence length="292" mass="32327">MRADSDGFFCYPPRAKIPGEGCVVTNVDLLGIRIDRMEIGPRKDEWQLMELRFAAPLNLETIDAFLLELADAITVEMAPEQLDGYNGNYHAVVRLPLLEVIDPSTPPDTLVIVDAISITRTQGVSLYADMLEKLTFSPLGRIFAEGVRSADPKMKYISWFVVLEELEGRSEFAFDPLFSMTEVEHIIKASALNQDQTSRLRGALTGRSVTVKGRPEKLAEILTQIGMPTIKTIKGPITVTVDLCRALIKQRNTVAHKGTDIDNDLLHNALFPLAIGALAYIEGRPLPDRPTV</sequence>
<name>A0A177JP71_SPHYA</name>
<comment type="caution">
    <text evidence="1">The sequence shown here is derived from an EMBL/GenBank/DDBJ whole genome shotgun (WGS) entry which is preliminary data.</text>
</comment>
<dbReference type="Proteomes" id="UP000077262">
    <property type="component" value="Unassembled WGS sequence"/>
</dbReference>
<evidence type="ECO:0000313" key="1">
    <source>
        <dbReference type="EMBL" id="OAH42171.1"/>
    </source>
</evidence>
<accession>A0A177JP71</accession>
<reference evidence="1 2" key="1">
    <citation type="submission" date="2016-02" db="EMBL/GenBank/DDBJ databases">
        <authorList>
            <person name="Wen L."/>
            <person name="He K."/>
            <person name="Yang H."/>
        </authorList>
    </citation>
    <scope>NUCLEOTIDE SEQUENCE [LARGE SCALE GENOMIC DNA]</scope>
    <source>
        <strain evidence="1 2">CD09_2</strain>
    </source>
</reference>